<dbReference type="AlphaFoldDB" id="A0A953N9L5"/>
<evidence type="ECO:0000256" key="3">
    <source>
        <dbReference type="ARBA" id="ARBA00022695"/>
    </source>
</evidence>
<dbReference type="Pfam" id="PF17657">
    <property type="entry name" value="DNA_pol3_finger"/>
    <property type="match status" value="1"/>
</dbReference>
<dbReference type="InterPro" id="IPR029460">
    <property type="entry name" value="DNAPol_HHH"/>
</dbReference>
<dbReference type="Gene3D" id="1.10.150.870">
    <property type="match status" value="1"/>
</dbReference>
<dbReference type="SMART" id="SM00481">
    <property type="entry name" value="POLIIIAc"/>
    <property type="match status" value="1"/>
</dbReference>
<protein>
    <recommendedName>
        <fullName evidence="9">Error-prone DNA polymerase</fullName>
        <ecNumber evidence="9">2.7.7.7</ecNumber>
    </recommendedName>
</protein>
<dbReference type="Pfam" id="PF14579">
    <property type="entry name" value="HHH_6"/>
    <property type="match status" value="1"/>
</dbReference>
<keyword evidence="5 9" id="KW-0227">DNA damage</keyword>
<dbReference type="Pfam" id="PF02811">
    <property type="entry name" value="PHP"/>
    <property type="match status" value="1"/>
</dbReference>
<evidence type="ECO:0000256" key="6">
    <source>
        <dbReference type="ARBA" id="ARBA00022932"/>
    </source>
</evidence>
<proteinExistence type="inferred from homology"/>
<dbReference type="GO" id="GO:0005737">
    <property type="term" value="C:cytoplasm"/>
    <property type="evidence" value="ECO:0007669"/>
    <property type="project" value="UniProtKB-SubCell"/>
</dbReference>
<sequence length="1045" mass="116987">MESSVSAMHIEQPSGLPEYAELSASSHFSFLRGASAPESLVAQAAALGYHALALTDECSLAGIVRAHVEAKKIGLKLLVGSELRITPKVYGSFRIILLAQNREGYGNLCETITRGRMQAPKGQYLLQPDDVLTQCCLAVLMPDYFATPQELDQRLKWLKTAYPERAWVGISYLYRSHERSINQQIERAATHHALPCVALGQVEMHKRSRKPLHDTLAAIRLRKTVSECGYLLASNAEQHLRSRMRLAALYRAELLQETVRIAQLCTFTLDSLRYEYPEEVVPNGYTAKQYLYEQTMLGAQQRYPNGIPIQVQQQLNAELTLIAELQYEAYFLTVYDLVKFAVSRDILCQGRGSAANSAVCYCLGITSVDPANGNALFERFISRERNEPPDIDVDFEHHRREEVIQYLYKKYGRTRAALTAVVTSYRPRSALRDSGRALGIDPGRIDQVAKSYRWWDGKQELMKRLAEAGMDTEETVTQQWAQLAQALMGFPRHLSQHPGGFVLARGLLSRMVPIENAAMPERSVVQWDKDDLDAVGLLKVDVLALGMLTVIRQALHLTARRRGVTRFELHEVPQEDLATYDMICQADTVGVFQIESRAQMSMLPRLKPRCFYDLVIEVAIVRPGPIQGGMVHPYLRRRQGLEAIVYPSPAVREVLQRTLGIPIFQEQVMKIAMVAAGFNAGQADALRRSMAAWRRKGGVDQFRTRLINGLLANGYTSEFADAIFKQIEGFGEYGFPESHAASFALLAYVSAWLKCHEPEAFLVALLNAQPMGFYAPSQLIQDARRHGVTVYPVDAEKSMWDCTLAQPRSAARPAVQLGLNQISGLERASALVIERVRREAAFANLQDFAKRTELSHSTLQKLAQVGAFDCWSTHRRNAAWEVTGHIATKGLLREAPIQDDISLDLPAPSEAENMLTDYRQLGYTLGRHPLALLRSQLSRLRFFSAQSLSDFEDGRLARACGLVILRQRPPTANGVLFLTLEDETGSVNVIVRASLLERERHLLLHAPLLGVVGVWQHIQGVKHLLAGRLEDQTALLHTLQSAHTL</sequence>
<dbReference type="InterPro" id="IPR023073">
    <property type="entry name" value="DnaE2"/>
</dbReference>
<dbReference type="Proteomes" id="UP000739565">
    <property type="component" value="Unassembled WGS sequence"/>
</dbReference>
<evidence type="ECO:0000259" key="10">
    <source>
        <dbReference type="SMART" id="SM00481"/>
    </source>
</evidence>
<keyword evidence="3 9" id="KW-0548">Nucleotidyltransferase</keyword>
<dbReference type="HAMAP" id="MF_01902">
    <property type="entry name" value="DNApol_error_prone"/>
    <property type="match status" value="1"/>
</dbReference>
<dbReference type="EMBL" id="JAHXRI010000001">
    <property type="protein sequence ID" value="MBZ1349230.1"/>
    <property type="molecule type" value="Genomic_DNA"/>
</dbReference>
<comment type="function">
    <text evidence="9">DNA polymerase involved in damage-induced mutagenesis and translesion synthesis (TLS). It is not the major replicative DNA polymerase.</text>
</comment>
<keyword evidence="4 9" id="KW-0235">DNA replication</keyword>
<dbReference type="GO" id="GO:0003887">
    <property type="term" value="F:DNA-directed DNA polymerase activity"/>
    <property type="evidence" value="ECO:0007669"/>
    <property type="project" value="UniProtKB-UniRule"/>
</dbReference>
<evidence type="ECO:0000256" key="4">
    <source>
        <dbReference type="ARBA" id="ARBA00022705"/>
    </source>
</evidence>
<gene>
    <name evidence="9" type="primary">dnaE2</name>
    <name evidence="11" type="ORF">KZZ10_01095</name>
</gene>
<dbReference type="EC" id="2.7.7.7" evidence="9"/>
<evidence type="ECO:0000256" key="5">
    <source>
        <dbReference type="ARBA" id="ARBA00022763"/>
    </source>
</evidence>
<evidence type="ECO:0000256" key="8">
    <source>
        <dbReference type="ARBA" id="ARBA00049244"/>
    </source>
</evidence>
<dbReference type="InterPro" id="IPR004805">
    <property type="entry name" value="DnaE2/DnaE/PolC"/>
</dbReference>
<dbReference type="InterPro" id="IPR011708">
    <property type="entry name" value="DNA_pol3_alpha_NTPase_dom"/>
</dbReference>
<dbReference type="GO" id="GO:0006260">
    <property type="term" value="P:DNA replication"/>
    <property type="evidence" value="ECO:0007669"/>
    <property type="project" value="UniProtKB-KW"/>
</dbReference>
<dbReference type="SUPFAM" id="SSF89550">
    <property type="entry name" value="PHP domain-like"/>
    <property type="match status" value="1"/>
</dbReference>
<dbReference type="InterPro" id="IPR003141">
    <property type="entry name" value="Pol/His_phosphatase_N"/>
</dbReference>
<dbReference type="Pfam" id="PF07733">
    <property type="entry name" value="DNA_pol3_alpha"/>
    <property type="match status" value="1"/>
</dbReference>
<evidence type="ECO:0000313" key="12">
    <source>
        <dbReference type="Proteomes" id="UP000739565"/>
    </source>
</evidence>
<feature type="domain" description="Polymerase/histidinol phosphatase N-terminal" evidence="10">
    <location>
        <begin position="20"/>
        <end position="87"/>
    </location>
</feature>
<dbReference type="GO" id="GO:0006281">
    <property type="term" value="P:DNA repair"/>
    <property type="evidence" value="ECO:0007669"/>
    <property type="project" value="UniProtKB-UniRule"/>
</dbReference>
<dbReference type="InterPro" id="IPR016195">
    <property type="entry name" value="Pol/histidinol_Pase-like"/>
</dbReference>
<evidence type="ECO:0000256" key="9">
    <source>
        <dbReference type="HAMAP-Rule" id="MF_01902"/>
    </source>
</evidence>
<dbReference type="PANTHER" id="PTHR32294">
    <property type="entry name" value="DNA POLYMERASE III SUBUNIT ALPHA"/>
    <property type="match status" value="1"/>
</dbReference>
<name>A0A953N9L5_9BURK</name>
<keyword evidence="2 9" id="KW-0808">Transferase</keyword>
<keyword evidence="6 9" id="KW-0239">DNA-directed DNA polymerase</keyword>
<comment type="caution">
    <text evidence="11">The sequence shown here is derived from an EMBL/GenBank/DDBJ whole genome shotgun (WGS) entry which is preliminary data.</text>
</comment>
<evidence type="ECO:0000256" key="2">
    <source>
        <dbReference type="ARBA" id="ARBA00022679"/>
    </source>
</evidence>
<dbReference type="NCBIfam" id="TIGR00594">
    <property type="entry name" value="polc"/>
    <property type="match status" value="1"/>
</dbReference>
<dbReference type="RefSeq" id="WP_259659642.1">
    <property type="nucleotide sequence ID" value="NZ_JAHXRI010000001.1"/>
</dbReference>
<organism evidence="11 12">
    <name type="scientific">Zwartia hollandica</name>
    <dbReference type="NCBI Taxonomy" id="324606"/>
    <lineage>
        <taxon>Bacteria</taxon>
        <taxon>Pseudomonadati</taxon>
        <taxon>Pseudomonadota</taxon>
        <taxon>Betaproteobacteria</taxon>
        <taxon>Burkholderiales</taxon>
        <taxon>Alcaligenaceae</taxon>
        <taxon>Zwartia</taxon>
    </lineage>
</organism>
<accession>A0A953N9L5</accession>
<evidence type="ECO:0000256" key="7">
    <source>
        <dbReference type="ARBA" id="ARBA00023204"/>
    </source>
</evidence>
<keyword evidence="12" id="KW-1185">Reference proteome</keyword>
<dbReference type="InterPro" id="IPR004013">
    <property type="entry name" value="PHP_dom"/>
</dbReference>
<evidence type="ECO:0000256" key="1">
    <source>
        <dbReference type="ARBA" id="ARBA00022490"/>
    </source>
</evidence>
<comment type="subcellular location">
    <subcellularLocation>
        <location evidence="9">Cytoplasm</location>
    </subcellularLocation>
</comment>
<dbReference type="Gene3D" id="3.20.20.140">
    <property type="entry name" value="Metal-dependent hydrolases"/>
    <property type="match status" value="1"/>
</dbReference>
<comment type="similarity">
    <text evidence="9">Belongs to the DNA polymerase type-C family. DnaE2 subfamily.</text>
</comment>
<dbReference type="InterPro" id="IPR040982">
    <property type="entry name" value="DNA_pol3_finger"/>
</dbReference>
<dbReference type="NCBIfam" id="NF004225">
    <property type="entry name" value="PRK05672.1"/>
    <property type="match status" value="1"/>
</dbReference>
<dbReference type="GO" id="GO:0008408">
    <property type="term" value="F:3'-5' exonuclease activity"/>
    <property type="evidence" value="ECO:0007669"/>
    <property type="project" value="InterPro"/>
</dbReference>
<comment type="catalytic activity">
    <reaction evidence="8 9">
        <text>DNA(n) + a 2'-deoxyribonucleoside 5'-triphosphate = DNA(n+1) + diphosphate</text>
        <dbReference type="Rhea" id="RHEA:22508"/>
        <dbReference type="Rhea" id="RHEA-COMP:17339"/>
        <dbReference type="Rhea" id="RHEA-COMP:17340"/>
        <dbReference type="ChEBI" id="CHEBI:33019"/>
        <dbReference type="ChEBI" id="CHEBI:61560"/>
        <dbReference type="ChEBI" id="CHEBI:173112"/>
        <dbReference type="EC" id="2.7.7.7"/>
    </reaction>
</comment>
<dbReference type="CDD" id="cd04485">
    <property type="entry name" value="DnaE_OBF"/>
    <property type="match status" value="1"/>
</dbReference>
<dbReference type="PANTHER" id="PTHR32294:SF4">
    <property type="entry name" value="ERROR-PRONE DNA POLYMERASE"/>
    <property type="match status" value="1"/>
</dbReference>
<keyword evidence="7 9" id="KW-0234">DNA repair</keyword>
<keyword evidence="1 9" id="KW-0963">Cytoplasm</keyword>
<dbReference type="CDD" id="cd07434">
    <property type="entry name" value="PHP_PolIIIA_DnaE2"/>
    <property type="match status" value="1"/>
</dbReference>
<evidence type="ECO:0000313" key="11">
    <source>
        <dbReference type="EMBL" id="MBZ1349230.1"/>
    </source>
</evidence>
<reference evidence="11" key="1">
    <citation type="submission" date="2021-07" db="EMBL/GenBank/DDBJ databases">
        <title>New genus and species of the family Alcaligenaceae.</title>
        <authorList>
            <person name="Hahn M.W."/>
        </authorList>
    </citation>
    <scope>NUCLEOTIDE SEQUENCE</scope>
    <source>
        <strain evidence="11">LF4-65</strain>
    </source>
</reference>